<dbReference type="PROSITE" id="PS51846">
    <property type="entry name" value="CNNM"/>
    <property type="match status" value="1"/>
</dbReference>
<dbReference type="Proteomes" id="UP000179157">
    <property type="component" value="Unassembled WGS sequence"/>
</dbReference>
<comment type="caution">
    <text evidence="13">The sequence shown here is derived from an EMBL/GenBank/DDBJ whole genome shotgun (WGS) entry which is preliminary data.</text>
</comment>
<dbReference type="EMBL" id="MFGX01000130">
    <property type="protein sequence ID" value="OGF52726.1"/>
    <property type="molecule type" value="Genomic_DNA"/>
</dbReference>
<dbReference type="PANTHER" id="PTHR43099:SF2">
    <property type="entry name" value="UPF0053 PROTEIN YRKA"/>
    <property type="match status" value="1"/>
</dbReference>
<proteinExistence type="predicted"/>
<dbReference type="PROSITE" id="PS51371">
    <property type="entry name" value="CBS"/>
    <property type="match status" value="2"/>
</dbReference>
<dbReference type="Pfam" id="PF03471">
    <property type="entry name" value="CorC_HlyC"/>
    <property type="match status" value="1"/>
</dbReference>
<dbReference type="Pfam" id="PF00571">
    <property type="entry name" value="CBS"/>
    <property type="match status" value="2"/>
</dbReference>
<reference evidence="13 14" key="1">
    <citation type="journal article" date="2016" name="Nat. Commun.">
        <title>Thousands of microbial genomes shed light on interconnected biogeochemical processes in an aquifer system.</title>
        <authorList>
            <person name="Anantharaman K."/>
            <person name="Brown C.T."/>
            <person name="Hug L.A."/>
            <person name="Sharon I."/>
            <person name="Castelle C.J."/>
            <person name="Probst A.J."/>
            <person name="Thomas B.C."/>
            <person name="Singh A."/>
            <person name="Wilkins M.J."/>
            <person name="Karaoz U."/>
            <person name="Brodie E.L."/>
            <person name="Williams K.H."/>
            <person name="Hubbard S.S."/>
            <person name="Banfield J.F."/>
        </authorList>
    </citation>
    <scope>NUCLEOTIDE SEQUENCE [LARGE SCALE GENOMIC DNA]</scope>
    <source>
        <strain evidence="14">RBG_16_55_9</strain>
    </source>
</reference>
<dbReference type="Pfam" id="PF01595">
    <property type="entry name" value="CNNM"/>
    <property type="match status" value="1"/>
</dbReference>
<keyword evidence="2" id="KW-1003">Cell membrane</keyword>
<dbReference type="SUPFAM" id="SSF54631">
    <property type="entry name" value="CBS-domain pair"/>
    <property type="match status" value="1"/>
</dbReference>
<dbReference type="PANTHER" id="PTHR43099">
    <property type="entry name" value="UPF0053 PROTEIN YRKA"/>
    <property type="match status" value="1"/>
</dbReference>
<keyword evidence="6 8" id="KW-0129">CBS domain</keyword>
<dbReference type="GO" id="GO:0005886">
    <property type="term" value="C:plasma membrane"/>
    <property type="evidence" value="ECO:0007669"/>
    <property type="project" value="UniProtKB-SubCell"/>
</dbReference>
<dbReference type="InterPro" id="IPR000644">
    <property type="entry name" value="CBS_dom"/>
</dbReference>
<dbReference type="SMART" id="SM01091">
    <property type="entry name" value="CorC_HlyC"/>
    <property type="match status" value="1"/>
</dbReference>
<organism evidence="13 14">
    <name type="scientific">Fraserbacteria sp. (strain RBG_16_55_9)</name>
    <dbReference type="NCBI Taxonomy" id="1817864"/>
    <lineage>
        <taxon>Bacteria</taxon>
        <taxon>Candidatus Fraseribacteriota</taxon>
    </lineage>
</organism>
<feature type="domain" description="CBS" evidence="11">
    <location>
        <begin position="228"/>
        <end position="288"/>
    </location>
</feature>
<feature type="domain" description="CBS" evidence="11">
    <location>
        <begin position="295"/>
        <end position="352"/>
    </location>
</feature>
<dbReference type="AlphaFoldDB" id="A0A1F5UNK6"/>
<evidence type="ECO:0008006" key="15">
    <source>
        <dbReference type="Google" id="ProtNLM"/>
    </source>
</evidence>
<name>A0A1F5UNK6_FRAXR</name>
<feature type="domain" description="CNNM transmembrane" evidence="12">
    <location>
        <begin position="3"/>
        <end position="209"/>
    </location>
</feature>
<feature type="transmembrane region" description="Helical" evidence="10">
    <location>
        <begin position="12"/>
        <end position="32"/>
    </location>
</feature>
<dbReference type="Gene3D" id="3.10.580.10">
    <property type="entry name" value="CBS-domain"/>
    <property type="match status" value="1"/>
</dbReference>
<evidence type="ECO:0000256" key="9">
    <source>
        <dbReference type="PROSITE-ProRule" id="PRU01193"/>
    </source>
</evidence>
<protein>
    <recommendedName>
        <fullName evidence="15">Hemolysin</fullName>
    </recommendedName>
</protein>
<dbReference type="SMART" id="SM00116">
    <property type="entry name" value="CBS"/>
    <property type="match status" value="2"/>
</dbReference>
<evidence type="ECO:0000256" key="8">
    <source>
        <dbReference type="PROSITE-ProRule" id="PRU00703"/>
    </source>
</evidence>
<gene>
    <name evidence="13" type="ORF">A2Z21_08070</name>
</gene>
<evidence type="ECO:0000256" key="5">
    <source>
        <dbReference type="ARBA" id="ARBA00022989"/>
    </source>
</evidence>
<dbReference type="InterPro" id="IPR036318">
    <property type="entry name" value="FAD-bd_PCMH-like_sf"/>
</dbReference>
<keyword evidence="7 9" id="KW-0472">Membrane</keyword>
<dbReference type="CDD" id="cd04590">
    <property type="entry name" value="CBS_pair_CorC_HlyC_assoc"/>
    <property type="match status" value="1"/>
</dbReference>
<accession>A0A1F5UNK6</accession>
<dbReference type="InterPro" id="IPR044751">
    <property type="entry name" value="Ion_transp-like_CBS"/>
</dbReference>
<evidence type="ECO:0000259" key="12">
    <source>
        <dbReference type="PROSITE" id="PS51846"/>
    </source>
</evidence>
<dbReference type="Gene3D" id="3.30.465.10">
    <property type="match status" value="1"/>
</dbReference>
<evidence type="ECO:0000256" key="10">
    <source>
        <dbReference type="SAM" id="Phobius"/>
    </source>
</evidence>
<evidence type="ECO:0000313" key="13">
    <source>
        <dbReference type="EMBL" id="OGF52726.1"/>
    </source>
</evidence>
<dbReference type="InterPro" id="IPR051676">
    <property type="entry name" value="UPF0053_domain"/>
</dbReference>
<dbReference type="GO" id="GO:0050660">
    <property type="term" value="F:flavin adenine dinucleotide binding"/>
    <property type="evidence" value="ECO:0007669"/>
    <property type="project" value="InterPro"/>
</dbReference>
<dbReference type="InterPro" id="IPR002550">
    <property type="entry name" value="CNNM"/>
</dbReference>
<evidence type="ECO:0000259" key="11">
    <source>
        <dbReference type="PROSITE" id="PS51371"/>
    </source>
</evidence>
<sequence>MDVFWSVLLKLLVVALLVAANGFFVSVEFALVSVRRSRVEHLASQGHTSAKLVGQLLQQTDKILAAAQLGITMASLALGWIGEMTLVELIRPWLGFLPIAVADATAHTIATIIAFAFITALHIVLGEQAPKIYAIRHPEVISFLTVRPILIFERIFRPFIWLLDRASQLALQAAGIRRELTEPGRLHSLEDLKQQFTEGKKRGLLGRQQEEMLHRVLELAEREVKEVMTPRPEIVSLEEHQTFADLLNIFKEASHARFPVYRERPENIVGFVAIRDVLKTISEDLHALKKPIGSLMHPIRYVPENKTVSTLFAQMQRDRIPVIAVVNEYSDTVGIVTLDGLAEEIVGQLGDELAEPLYERVNAQATRVDGQMRVEDANQVLGMKLPERDEYQTIAGFIYYQLKRVPQPGEIIQYDHVKLIVDQMKGPRIEKVLIQNA</sequence>
<dbReference type="InterPro" id="IPR046342">
    <property type="entry name" value="CBS_dom_sf"/>
</dbReference>
<dbReference type="STRING" id="1817864.A2Z21_08070"/>
<feature type="transmembrane region" description="Helical" evidence="10">
    <location>
        <begin position="63"/>
        <end position="81"/>
    </location>
</feature>
<comment type="subcellular location">
    <subcellularLocation>
        <location evidence="1">Cell membrane</location>
        <topology evidence="1">Multi-pass membrane protein</topology>
    </subcellularLocation>
</comment>
<evidence type="ECO:0000256" key="6">
    <source>
        <dbReference type="ARBA" id="ARBA00023122"/>
    </source>
</evidence>
<evidence type="ECO:0000313" key="14">
    <source>
        <dbReference type="Proteomes" id="UP000179157"/>
    </source>
</evidence>
<keyword evidence="3 9" id="KW-0812">Transmembrane</keyword>
<evidence type="ECO:0000256" key="2">
    <source>
        <dbReference type="ARBA" id="ARBA00022475"/>
    </source>
</evidence>
<feature type="transmembrane region" description="Helical" evidence="10">
    <location>
        <begin position="93"/>
        <end position="126"/>
    </location>
</feature>
<evidence type="ECO:0000256" key="3">
    <source>
        <dbReference type="ARBA" id="ARBA00022692"/>
    </source>
</evidence>
<dbReference type="InterPro" id="IPR005170">
    <property type="entry name" value="Transptr-assoc_dom"/>
</dbReference>
<evidence type="ECO:0000256" key="7">
    <source>
        <dbReference type="ARBA" id="ARBA00023136"/>
    </source>
</evidence>
<evidence type="ECO:0000256" key="4">
    <source>
        <dbReference type="ARBA" id="ARBA00022737"/>
    </source>
</evidence>
<keyword evidence="4" id="KW-0677">Repeat</keyword>
<dbReference type="SUPFAM" id="SSF56176">
    <property type="entry name" value="FAD-binding/transporter-associated domain-like"/>
    <property type="match status" value="1"/>
</dbReference>
<evidence type="ECO:0000256" key="1">
    <source>
        <dbReference type="ARBA" id="ARBA00004651"/>
    </source>
</evidence>
<keyword evidence="5 9" id="KW-1133">Transmembrane helix</keyword>
<dbReference type="InterPro" id="IPR016169">
    <property type="entry name" value="FAD-bd_PCMH_sub2"/>
</dbReference>